<comment type="caution">
    <text evidence="3">The sequence shown here is derived from an EMBL/GenBank/DDBJ whole genome shotgun (WGS) entry which is preliminary data.</text>
</comment>
<dbReference type="SUPFAM" id="SSF63520">
    <property type="entry name" value="PTS-regulatory domain, PRD"/>
    <property type="match status" value="2"/>
</dbReference>
<dbReference type="Proteomes" id="UP000664632">
    <property type="component" value="Unassembled WGS sequence"/>
</dbReference>
<dbReference type="SMART" id="SM01061">
    <property type="entry name" value="CAT_RBD"/>
    <property type="match status" value="1"/>
</dbReference>
<dbReference type="Pfam" id="PF00874">
    <property type="entry name" value="PRD"/>
    <property type="match status" value="2"/>
</dbReference>
<feature type="domain" description="PRD" evidence="2">
    <location>
        <begin position="67"/>
        <end position="174"/>
    </location>
</feature>
<dbReference type="SUPFAM" id="SSF50151">
    <property type="entry name" value="SacY-like RNA-binding domain"/>
    <property type="match status" value="1"/>
</dbReference>
<dbReference type="InterPro" id="IPR011608">
    <property type="entry name" value="PRD"/>
</dbReference>
<protein>
    <submittedName>
        <fullName evidence="3">PRD domain-containing protein</fullName>
    </submittedName>
</protein>
<evidence type="ECO:0000313" key="4">
    <source>
        <dbReference type="Proteomes" id="UP000664632"/>
    </source>
</evidence>
<reference evidence="3 4" key="1">
    <citation type="submission" date="2021-03" db="EMBL/GenBank/DDBJ databases">
        <title>Enterococcal diversity collection.</title>
        <authorList>
            <person name="Gilmore M.S."/>
            <person name="Schwartzman J."/>
            <person name="Van Tyne D."/>
            <person name="Martin M."/>
            <person name="Earl A.M."/>
            <person name="Manson A.L."/>
            <person name="Straub T."/>
            <person name="Salamzade R."/>
            <person name="Saavedra J."/>
            <person name="Lebreton F."/>
            <person name="Prichula J."/>
            <person name="Schaufler K."/>
            <person name="Gaca A."/>
            <person name="Sgardioli B."/>
            <person name="Wagenaar J."/>
            <person name="Strong T."/>
        </authorList>
    </citation>
    <scope>NUCLEOTIDE SEQUENCE [LARGE SCALE GENOMIC DNA]</scope>
    <source>
        <strain evidence="3 4">DIV0869a</strain>
    </source>
</reference>
<feature type="domain" description="PRD" evidence="2">
    <location>
        <begin position="175"/>
        <end position="283"/>
    </location>
</feature>
<gene>
    <name evidence="3" type="ORF">JZO69_04585</name>
</gene>
<evidence type="ECO:0000313" key="3">
    <source>
        <dbReference type="EMBL" id="MBO0439623.1"/>
    </source>
</evidence>
<dbReference type="Pfam" id="PF03123">
    <property type="entry name" value="CAT_RBD"/>
    <property type="match status" value="1"/>
</dbReference>
<dbReference type="EMBL" id="JAFLWD010000009">
    <property type="protein sequence ID" value="MBO0439623.1"/>
    <property type="molecule type" value="Genomic_DNA"/>
</dbReference>
<name>A0ABS3GWG6_9ENTE</name>
<dbReference type="InterPro" id="IPR004341">
    <property type="entry name" value="CAT_RNA-bd_dom"/>
</dbReference>
<keyword evidence="1" id="KW-0677">Repeat</keyword>
<dbReference type="Gene3D" id="2.30.24.10">
    <property type="entry name" value="CAT RNA-binding domain"/>
    <property type="match status" value="1"/>
</dbReference>
<dbReference type="Gene3D" id="1.10.1790.10">
    <property type="entry name" value="PRD domain"/>
    <property type="match status" value="2"/>
</dbReference>
<sequence>MQFHKKINNSVAWVIDDNGDKVIAMGKGISFGKQAGQEVKHEEIERVFHSNDEDKKEQNVLYKAIENITADTLLLTEEISEQAAVALGIPKFDDSHYLALADHLSHALKRSASDTFDYPENLRWEVKNLYPKEHEIAVDSLYYIEKKTGIRLPKSEQTFLTYHFVNAQYDSRVNLQSMQLAELINRAIEIIQYHYQIILDQNSVNYIRFVTHLRYFILRQINHESSDKIDTQLIDIVKKNYRKSFQAAEKVGKMIENNQKCEVNADELFYLTLHIERVTERQK</sequence>
<dbReference type="PANTHER" id="PTHR30185:SF15">
    <property type="entry name" value="CRYPTIC BETA-GLUCOSIDE BGL OPERON ANTITERMINATOR"/>
    <property type="match status" value="1"/>
</dbReference>
<accession>A0ABS3GWG6</accession>
<dbReference type="RefSeq" id="WP_207111710.1">
    <property type="nucleotide sequence ID" value="NZ_JAFLWD010000009.1"/>
</dbReference>
<evidence type="ECO:0000259" key="2">
    <source>
        <dbReference type="PROSITE" id="PS51372"/>
    </source>
</evidence>
<organism evidence="3 4">
    <name type="scientific">Candidatus Enterococcus ikei</name>
    <dbReference type="NCBI Taxonomy" id="2815326"/>
    <lineage>
        <taxon>Bacteria</taxon>
        <taxon>Bacillati</taxon>
        <taxon>Bacillota</taxon>
        <taxon>Bacilli</taxon>
        <taxon>Lactobacillales</taxon>
        <taxon>Enterococcaceae</taxon>
        <taxon>Enterococcus</taxon>
    </lineage>
</organism>
<dbReference type="InterPro" id="IPR050661">
    <property type="entry name" value="BglG_antiterminators"/>
</dbReference>
<dbReference type="InterPro" id="IPR036634">
    <property type="entry name" value="PRD_sf"/>
</dbReference>
<proteinExistence type="predicted"/>
<dbReference type="PROSITE" id="PS51372">
    <property type="entry name" value="PRD_2"/>
    <property type="match status" value="2"/>
</dbReference>
<evidence type="ECO:0000256" key="1">
    <source>
        <dbReference type="ARBA" id="ARBA00022737"/>
    </source>
</evidence>
<dbReference type="InterPro" id="IPR036650">
    <property type="entry name" value="CAT_RNA-bd_dom_sf"/>
</dbReference>
<dbReference type="PANTHER" id="PTHR30185">
    <property type="entry name" value="CRYPTIC BETA-GLUCOSIDE BGL OPERON ANTITERMINATOR"/>
    <property type="match status" value="1"/>
</dbReference>
<keyword evidence="4" id="KW-1185">Reference proteome</keyword>